<dbReference type="PANTHER" id="PTHR45635:SF40">
    <property type="entry name" value="ADP_ATP TRANSLOCASE 4"/>
    <property type="match status" value="1"/>
</dbReference>
<comment type="catalytic activity">
    <reaction evidence="11">
        <text>H(+)(in) = H(+)(out)</text>
        <dbReference type="Rhea" id="RHEA:34979"/>
        <dbReference type="ChEBI" id="CHEBI:15378"/>
    </reaction>
</comment>
<dbReference type="GO" id="GO:0005471">
    <property type="term" value="F:ATP:ADP antiporter activity"/>
    <property type="evidence" value="ECO:0007669"/>
    <property type="project" value="UniProtKB-UniRule"/>
</dbReference>
<evidence type="ECO:0000256" key="2">
    <source>
        <dbReference type="ARBA" id="ARBA00006375"/>
    </source>
</evidence>
<evidence type="ECO:0000256" key="1">
    <source>
        <dbReference type="ARBA" id="ARBA00004448"/>
    </source>
</evidence>
<evidence type="ECO:0000256" key="10">
    <source>
        <dbReference type="ARBA" id="ARBA00023136"/>
    </source>
</evidence>
<dbReference type="InterPro" id="IPR002113">
    <property type="entry name" value="ADT_euk_type"/>
</dbReference>
<dbReference type="SUPFAM" id="SSF103506">
    <property type="entry name" value="Mitochondrial carrier"/>
    <property type="match status" value="1"/>
</dbReference>
<keyword evidence="7" id="KW-0999">Mitochondrion inner membrane</keyword>
<dbReference type="GO" id="GO:1901029">
    <property type="term" value="P:negative regulation of mitochondrial outer membrane permeabilization involved in apoptotic signaling pathway"/>
    <property type="evidence" value="ECO:0007669"/>
    <property type="project" value="TreeGrafter"/>
</dbReference>
<dbReference type="Gene3D" id="1.50.40.10">
    <property type="entry name" value="Mitochondrial carrier domain"/>
    <property type="match status" value="1"/>
</dbReference>
<keyword evidence="5" id="KW-0812">Transmembrane</keyword>
<organism evidence="13 14">
    <name type="scientific">Melopsittacus undulatus</name>
    <name type="common">Budgerigar</name>
    <name type="synonym">Psittacus undulatus</name>
    <dbReference type="NCBI Taxonomy" id="13146"/>
    <lineage>
        <taxon>Eukaryota</taxon>
        <taxon>Metazoa</taxon>
        <taxon>Chordata</taxon>
        <taxon>Craniata</taxon>
        <taxon>Vertebrata</taxon>
        <taxon>Euteleostomi</taxon>
        <taxon>Archelosauria</taxon>
        <taxon>Archosauria</taxon>
        <taxon>Dinosauria</taxon>
        <taxon>Saurischia</taxon>
        <taxon>Theropoda</taxon>
        <taxon>Coelurosauria</taxon>
        <taxon>Aves</taxon>
        <taxon>Neognathae</taxon>
        <taxon>Neoaves</taxon>
        <taxon>Telluraves</taxon>
        <taxon>Australaves</taxon>
        <taxon>Psittaciformes</taxon>
        <taxon>Psittaculidae</taxon>
        <taxon>Melopsittacus</taxon>
    </lineage>
</organism>
<proteinExistence type="inferred from homology"/>
<dbReference type="InterPro" id="IPR023395">
    <property type="entry name" value="MCP_dom_sf"/>
</dbReference>
<evidence type="ECO:0000256" key="8">
    <source>
        <dbReference type="ARBA" id="ARBA00022989"/>
    </source>
</evidence>
<comment type="subcellular location">
    <subcellularLocation>
        <location evidence="12">Membrane</location>
        <topology evidence="12">Multi-pass membrane protein</topology>
    </subcellularLocation>
    <subcellularLocation>
        <location evidence="1">Mitochondrion inner membrane</location>
        <topology evidence="1">Multi-pass membrane protein</topology>
    </subcellularLocation>
</comment>
<keyword evidence="8" id="KW-1133">Transmembrane helix</keyword>
<comment type="similarity">
    <text evidence="2 12">Belongs to the mitochondrial carrier (TC 2.A.29) family.</text>
</comment>
<evidence type="ECO:0000256" key="12">
    <source>
        <dbReference type="RuleBase" id="RU368008"/>
    </source>
</evidence>
<comment type="function">
    <text evidence="12">Catalyzes the exchange of ADP and ATP across the membrane.</text>
</comment>
<keyword evidence="4" id="KW-0050">Antiport</keyword>
<dbReference type="Ensembl" id="ENSMUNT00000033008.1">
    <property type="protein sequence ID" value="ENSMUNP00000022884.1"/>
    <property type="gene ID" value="ENSMUNG00000018696.1"/>
</dbReference>
<keyword evidence="10" id="KW-0472">Membrane</keyword>
<reference evidence="13" key="1">
    <citation type="submission" date="2020-03" db="EMBL/GenBank/DDBJ databases">
        <title>Melopsittacus undulatus (budgerigar) genome, bMelUnd1, maternal haplotype with Z.</title>
        <authorList>
            <person name="Gedman G."/>
            <person name="Mountcastle J."/>
            <person name="Haase B."/>
            <person name="Formenti G."/>
            <person name="Wright T."/>
            <person name="Apodaca J."/>
            <person name="Pelan S."/>
            <person name="Chow W."/>
            <person name="Rhie A."/>
            <person name="Howe K."/>
            <person name="Fedrigo O."/>
            <person name="Jarvis E.D."/>
        </authorList>
    </citation>
    <scope>NUCLEOTIDE SEQUENCE [LARGE SCALE GENOMIC DNA]</scope>
</reference>
<accession>A0A8V5FNC8</accession>
<dbReference type="GO" id="GO:0140021">
    <property type="term" value="P:mitochondrial ADP transmembrane transport"/>
    <property type="evidence" value="ECO:0007669"/>
    <property type="project" value="InterPro"/>
</dbReference>
<keyword evidence="9" id="KW-0496">Mitochondrion</keyword>
<dbReference type="GO" id="GO:0005743">
    <property type="term" value="C:mitochondrial inner membrane"/>
    <property type="evidence" value="ECO:0007669"/>
    <property type="project" value="UniProtKB-SubCell"/>
</dbReference>
<evidence type="ECO:0000256" key="6">
    <source>
        <dbReference type="ARBA" id="ARBA00022737"/>
    </source>
</evidence>
<dbReference type="PRINTS" id="PR00926">
    <property type="entry name" value="MITOCARRIER"/>
</dbReference>
<name>A0A8V5FNC8_MELUD</name>
<reference evidence="13" key="2">
    <citation type="submission" date="2025-08" db="UniProtKB">
        <authorList>
            <consortium name="Ensembl"/>
        </authorList>
    </citation>
    <scope>IDENTIFICATION</scope>
</reference>
<evidence type="ECO:0000256" key="11">
    <source>
        <dbReference type="ARBA" id="ARBA00024169"/>
    </source>
</evidence>
<evidence type="ECO:0000256" key="3">
    <source>
        <dbReference type="ARBA" id="ARBA00022448"/>
    </source>
</evidence>
<dbReference type="InterPro" id="IPR002067">
    <property type="entry name" value="MCP"/>
</dbReference>
<sequence>MYEVRKLKILHISQHYSCFTCSFRFCHANTQCTYILVSVSFSIGFLCVWHGNLPNVTQNFPTQALSFAFKDKYTEEYTHGINYKKSWSWNVKCGYWHLTNYIKLIYISRMENKCFQQFKDLVTVLLKLETQMDFPGLHQGFGVSVQTIIVFRASYFRCFATIKLTSIKTQLILSFFIAQVVTTSSRMLSYHGLNAFLRGAPSNFLYDKIKDHLGGLY</sequence>
<protein>
    <recommendedName>
        <fullName evidence="12">ADP/ATP translocase</fullName>
    </recommendedName>
    <alternativeName>
        <fullName evidence="12">ADP,ATP carrier protein</fullName>
    </alternativeName>
</protein>
<dbReference type="PRINTS" id="PR00927">
    <property type="entry name" value="ADPTRNSLCASE"/>
</dbReference>
<evidence type="ECO:0000256" key="9">
    <source>
        <dbReference type="ARBA" id="ARBA00023128"/>
    </source>
</evidence>
<keyword evidence="6" id="KW-0677">Repeat</keyword>
<keyword evidence="3 12" id="KW-0813">Transport</keyword>
<dbReference type="PANTHER" id="PTHR45635">
    <property type="entry name" value="ADP,ATP CARRIER PROTEIN 1-RELATED-RELATED"/>
    <property type="match status" value="1"/>
</dbReference>
<evidence type="ECO:0000256" key="4">
    <source>
        <dbReference type="ARBA" id="ARBA00022449"/>
    </source>
</evidence>
<evidence type="ECO:0000256" key="5">
    <source>
        <dbReference type="ARBA" id="ARBA00022692"/>
    </source>
</evidence>
<evidence type="ECO:0000256" key="7">
    <source>
        <dbReference type="ARBA" id="ARBA00022792"/>
    </source>
</evidence>
<evidence type="ECO:0000313" key="13">
    <source>
        <dbReference type="Ensembl" id="ENSMUNP00000022884.1"/>
    </source>
</evidence>
<evidence type="ECO:0000313" key="14">
    <source>
        <dbReference type="Proteomes" id="UP000694405"/>
    </source>
</evidence>
<dbReference type="Proteomes" id="UP000694405">
    <property type="component" value="Chromosome 5"/>
</dbReference>
<keyword evidence="14" id="KW-1185">Reference proteome</keyword>
<dbReference type="GO" id="GO:1990544">
    <property type="term" value="P:mitochondrial ATP transmembrane transport"/>
    <property type="evidence" value="ECO:0007669"/>
    <property type="project" value="InterPro"/>
</dbReference>
<comment type="subunit">
    <text evidence="12">Monomer.</text>
</comment>
<reference evidence="13" key="3">
    <citation type="submission" date="2025-09" db="UniProtKB">
        <authorList>
            <consortium name="Ensembl"/>
        </authorList>
    </citation>
    <scope>IDENTIFICATION</scope>
</reference>
<dbReference type="AlphaFoldDB" id="A0A8V5FNC8"/>